<feature type="compositionally biased region" description="Basic and acidic residues" evidence="1">
    <location>
        <begin position="492"/>
        <end position="505"/>
    </location>
</feature>
<reference evidence="3" key="1">
    <citation type="submission" date="2022-11" db="UniProtKB">
        <authorList>
            <consortium name="WormBaseParasite"/>
        </authorList>
    </citation>
    <scope>IDENTIFICATION</scope>
</reference>
<feature type="compositionally biased region" description="Polar residues" evidence="1">
    <location>
        <begin position="239"/>
        <end position="265"/>
    </location>
</feature>
<keyword evidence="2" id="KW-1185">Reference proteome</keyword>
<feature type="compositionally biased region" description="Polar residues" evidence="1">
    <location>
        <begin position="322"/>
        <end position="331"/>
    </location>
</feature>
<evidence type="ECO:0000313" key="3">
    <source>
        <dbReference type="WBParaSite" id="nRc.2.0.1.t28060-RA"/>
    </source>
</evidence>
<dbReference type="WBParaSite" id="nRc.2.0.1.t28060-RA">
    <property type="protein sequence ID" value="nRc.2.0.1.t28060-RA"/>
    <property type="gene ID" value="nRc.2.0.1.g28060"/>
</dbReference>
<organism evidence="2 3">
    <name type="scientific">Romanomermis culicivorax</name>
    <name type="common">Nematode worm</name>
    <dbReference type="NCBI Taxonomy" id="13658"/>
    <lineage>
        <taxon>Eukaryota</taxon>
        <taxon>Metazoa</taxon>
        <taxon>Ecdysozoa</taxon>
        <taxon>Nematoda</taxon>
        <taxon>Enoplea</taxon>
        <taxon>Dorylaimia</taxon>
        <taxon>Mermithida</taxon>
        <taxon>Mermithoidea</taxon>
        <taxon>Mermithidae</taxon>
        <taxon>Romanomermis</taxon>
    </lineage>
</organism>
<feature type="compositionally biased region" description="Polar residues" evidence="1">
    <location>
        <begin position="395"/>
        <end position="406"/>
    </location>
</feature>
<name>A0A915JPC2_ROMCU</name>
<dbReference type="Proteomes" id="UP000887565">
    <property type="component" value="Unplaced"/>
</dbReference>
<proteinExistence type="predicted"/>
<accession>A0A915JPC2</accession>
<evidence type="ECO:0000256" key="1">
    <source>
        <dbReference type="SAM" id="MobiDB-lite"/>
    </source>
</evidence>
<feature type="region of interest" description="Disordered" evidence="1">
    <location>
        <begin position="239"/>
        <end position="432"/>
    </location>
</feature>
<feature type="region of interest" description="Disordered" evidence="1">
    <location>
        <begin position="452"/>
        <end position="540"/>
    </location>
</feature>
<sequence>MSKQPFQSQYIGTGSSQTPSKSLPMQPKIPASVYVDQQGFLPGNIGAASVYVGGTSGSSSGNAPQAPRVVAAQQMGTSVYVHAGAPAAGGRPSTSGAASVYVGASDSCIVVGQQQLPKIPASVYVDQQGFLSGNVRASSVYVSGTSGGGGGGNAPQAPRAVTEQQQMGTSFYVQAGAPAAGRRPSTPGAASVYVGTDSRTVLGQQQPTGTSVYVGGGGAASAYIGAPRQTGTNVFPTGGSSAVTTQAPPTSGQQITSTVPSSTSFYMGAGGTQRPTPATESPPGSPRTSIGQGTTSFYMSGGGTQRPTSATESPPTSPKTSVGQGTTSFYISSGGGPTASPPTTSGPSGGMGGASAYIGHQKTTVISTEVPKLSSPSLNTPEIPATTEVKPASDDMTTTGATSPASEVSPDSDKKEFTSKDVQPGPSQQNAHIVPLDVFFIESQWFIIGKVVEEDEDEATEPPKPEEPSPAKRESDTHQSKPSGNVFKKVTFSKDDEKAIRERQDLFGAPGHSGYVPLVRPAPPPAATKLAPKAATEGRASAKDENYFLNRFSDFVGEKV</sequence>
<feature type="compositionally biased region" description="Basic and acidic residues" evidence="1">
    <location>
        <begin position="461"/>
        <end position="479"/>
    </location>
</feature>
<protein>
    <submittedName>
        <fullName evidence="3">Uncharacterized protein</fullName>
    </submittedName>
</protein>
<evidence type="ECO:0000313" key="2">
    <source>
        <dbReference type="Proteomes" id="UP000887565"/>
    </source>
</evidence>
<dbReference type="AlphaFoldDB" id="A0A915JPC2"/>
<feature type="compositionally biased region" description="Low complexity" evidence="1">
    <location>
        <begin position="307"/>
        <end position="321"/>
    </location>
</feature>
<feature type="region of interest" description="Disordered" evidence="1">
    <location>
        <begin position="1"/>
        <end position="27"/>
    </location>
</feature>
<feature type="compositionally biased region" description="Polar residues" evidence="1">
    <location>
        <begin position="286"/>
        <end position="298"/>
    </location>
</feature>
<feature type="compositionally biased region" description="Polar residues" evidence="1">
    <location>
        <begin position="1"/>
        <end position="23"/>
    </location>
</feature>